<name>A0A8C6SGC2_9GOBI</name>
<dbReference type="GO" id="GO:0016192">
    <property type="term" value="P:vesicle-mediated transport"/>
    <property type="evidence" value="ECO:0007669"/>
    <property type="project" value="TreeGrafter"/>
</dbReference>
<evidence type="ECO:0000313" key="4">
    <source>
        <dbReference type="Proteomes" id="UP000694523"/>
    </source>
</evidence>
<proteinExistence type="predicted"/>
<dbReference type="GO" id="GO:0030159">
    <property type="term" value="F:signaling receptor complex adaptor activity"/>
    <property type="evidence" value="ECO:0007669"/>
    <property type="project" value="TreeGrafter"/>
</dbReference>
<keyword evidence="1" id="KW-0175">Coiled coil</keyword>
<dbReference type="GO" id="GO:0005737">
    <property type="term" value="C:cytoplasm"/>
    <property type="evidence" value="ECO:0007669"/>
    <property type="project" value="TreeGrafter"/>
</dbReference>
<evidence type="ECO:0000259" key="2">
    <source>
        <dbReference type="PROSITE" id="PS51776"/>
    </source>
</evidence>
<accession>A0A8C6SGC2</accession>
<feature type="coiled-coil region" evidence="1">
    <location>
        <begin position="55"/>
        <end position="159"/>
    </location>
</feature>
<dbReference type="PANTHER" id="PTHR13886:SF7">
    <property type="entry name" value="C-JUN-AMINO-TERMINAL KINASE-INTERACTING PROTEIN 4-LIKE ISOFORM X1"/>
    <property type="match status" value="1"/>
</dbReference>
<evidence type="ECO:0000313" key="3">
    <source>
        <dbReference type="Ensembl" id="ENSNMLP00000005851.1"/>
    </source>
</evidence>
<dbReference type="Proteomes" id="UP000694523">
    <property type="component" value="Unplaced"/>
</dbReference>
<sequence>MDYNEIILCGSGEVELDPDIVSEEAGKLYSELQTVIEIHGEGVVESLVPIFVWVLEGLANCKSQLRDREDEANREKAEKEDLLERYQTEKTLRKESQERYLELDDHIEQERRAIRMREKERERREKQLENKAREQADQLVALEEQKAHLSRELSTLKLSHTKLTGTYRELLDKRKESDRESL</sequence>
<dbReference type="GO" id="GO:0019894">
    <property type="term" value="F:kinesin binding"/>
    <property type="evidence" value="ECO:0007669"/>
    <property type="project" value="TreeGrafter"/>
</dbReference>
<dbReference type="PANTHER" id="PTHR13886">
    <property type="entry name" value="JNK/SAPK-ASSOCIATED PROTEIN"/>
    <property type="match status" value="1"/>
</dbReference>
<dbReference type="Ensembl" id="ENSNMLT00000006708.1">
    <property type="protein sequence ID" value="ENSNMLP00000005851.1"/>
    <property type="gene ID" value="ENSNMLG00000004296.1"/>
</dbReference>
<dbReference type="GO" id="GO:0008432">
    <property type="term" value="F:JUN kinase binding"/>
    <property type="evidence" value="ECO:0007669"/>
    <property type="project" value="TreeGrafter"/>
</dbReference>
<dbReference type="AlphaFoldDB" id="A0A8C6SGC2"/>
<dbReference type="PROSITE" id="PS51776">
    <property type="entry name" value="RH1"/>
    <property type="match status" value="1"/>
</dbReference>
<organism evidence="3 4">
    <name type="scientific">Neogobius melanostomus</name>
    <name type="common">round goby</name>
    <dbReference type="NCBI Taxonomy" id="47308"/>
    <lineage>
        <taxon>Eukaryota</taxon>
        <taxon>Metazoa</taxon>
        <taxon>Chordata</taxon>
        <taxon>Craniata</taxon>
        <taxon>Vertebrata</taxon>
        <taxon>Euteleostomi</taxon>
        <taxon>Actinopterygii</taxon>
        <taxon>Neopterygii</taxon>
        <taxon>Teleostei</taxon>
        <taxon>Neoteleostei</taxon>
        <taxon>Acanthomorphata</taxon>
        <taxon>Gobiaria</taxon>
        <taxon>Gobiiformes</taxon>
        <taxon>Gobioidei</taxon>
        <taxon>Gobiidae</taxon>
        <taxon>Benthophilinae</taxon>
        <taxon>Neogobiini</taxon>
        <taxon>Neogobius</taxon>
    </lineage>
</organism>
<dbReference type="GO" id="GO:0005078">
    <property type="term" value="F:MAP-kinase scaffold activity"/>
    <property type="evidence" value="ECO:0007669"/>
    <property type="project" value="InterPro"/>
</dbReference>
<protein>
    <recommendedName>
        <fullName evidence="2">RH1 domain-containing protein</fullName>
    </recommendedName>
</protein>
<reference evidence="3" key="2">
    <citation type="submission" date="2025-09" db="UniProtKB">
        <authorList>
            <consortium name="Ensembl"/>
        </authorList>
    </citation>
    <scope>IDENTIFICATION</scope>
</reference>
<reference evidence="3" key="1">
    <citation type="submission" date="2025-08" db="UniProtKB">
        <authorList>
            <consortium name="Ensembl"/>
        </authorList>
    </citation>
    <scope>IDENTIFICATION</scope>
</reference>
<dbReference type="InterPro" id="IPR034743">
    <property type="entry name" value="RH1"/>
</dbReference>
<feature type="domain" description="RH1" evidence="2">
    <location>
        <begin position="4"/>
        <end position="92"/>
    </location>
</feature>
<dbReference type="Pfam" id="PF09744">
    <property type="entry name" value="RH1"/>
    <property type="match status" value="1"/>
</dbReference>
<keyword evidence="4" id="KW-1185">Reference proteome</keyword>
<evidence type="ECO:0000256" key="1">
    <source>
        <dbReference type="SAM" id="Coils"/>
    </source>
</evidence>
<dbReference type="InterPro" id="IPR039911">
    <property type="entry name" value="JIP3/JIP4"/>
</dbReference>